<dbReference type="Gene3D" id="1.25.40.10">
    <property type="entry name" value="Tetratricopeptide repeat domain"/>
    <property type="match status" value="1"/>
</dbReference>
<accession>A0A1J5QL09</accession>
<evidence type="ECO:0000256" key="1">
    <source>
        <dbReference type="SAM" id="MobiDB-lite"/>
    </source>
</evidence>
<proteinExistence type="predicted"/>
<dbReference type="SUPFAM" id="SSF81901">
    <property type="entry name" value="HCP-like"/>
    <property type="match status" value="1"/>
</dbReference>
<dbReference type="PANTHER" id="PTHR11102:SF160">
    <property type="entry name" value="ERAD-ASSOCIATED E3 UBIQUITIN-PROTEIN LIGASE COMPONENT HRD3"/>
    <property type="match status" value="1"/>
</dbReference>
<dbReference type="Pfam" id="PF08238">
    <property type="entry name" value="Sel1"/>
    <property type="match status" value="3"/>
</dbReference>
<dbReference type="InterPro" id="IPR006597">
    <property type="entry name" value="Sel1-like"/>
</dbReference>
<evidence type="ECO:0000313" key="2">
    <source>
        <dbReference type="EMBL" id="OIQ76709.1"/>
    </source>
</evidence>
<feature type="compositionally biased region" description="Polar residues" evidence="1">
    <location>
        <begin position="201"/>
        <end position="214"/>
    </location>
</feature>
<sequence length="377" mass="40807">MKKFLAAVSGILLFGYVQLAIGDQNANDKNTPSIPADVAARIQRQLELRYPLSKTTPDITDLVAAGAVLVLQKDNLVMNKVFTSGTSRSAPVQNVYENGEITQTGLLGTLGKINAFLGILGNTEAPTRFFARGEKFWVTRITTQPDGIVFQLMSDPINNARLHGTLKFPYGNAPEADQVVAQIADVLTTDPPWDPGGGANAQGTSMPDTSTSAPTAPVEDESEEIRRAAEGGEVNAMFQLGNALAQRGENVDAVRWFRQASDKGHIKAMNALGFMYEEGRGVPQNFKQAGNLYLQAMKNGNADAMVNRGLLYAKGLGVTNDNVQAYMHFLLAAAYAQDQETRDISVKLRDEIAAKLSKQQLARGQAMADKFAQKEIK</sequence>
<dbReference type="InterPro" id="IPR050767">
    <property type="entry name" value="Sel1_AlgK"/>
</dbReference>
<reference evidence="2" key="1">
    <citation type="submission" date="2016-10" db="EMBL/GenBank/DDBJ databases">
        <title>Sequence of Gallionella enrichment culture.</title>
        <authorList>
            <person name="Poehlein A."/>
            <person name="Muehling M."/>
            <person name="Daniel R."/>
        </authorList>
    </citation>
    <scope>NUCLEOTIDE SEQUENCE</scope>
</reference>
<dbReference type="SMART" id="SM00671">
    <property type="entry name" value="SEL1"/>
    <property type="match status" value="3"/>
</dbReference>
<dbReference type="AlphaFoldDB" id="A0A1J5QL09"/>
<protein>
    <submittedName>
        <fullName evidence="2">Localization factor PodJL</fullName>
    </submittedName>
</protein>
<dbReference type="EMBL" id="MLJW01001794">
    <property type="protein sequence ID" value="OIQ76709.1"/>
    <property type="molecule type" value="Genomic_DNA"/>
</dbReference>
<organism evidence="2">
    <name type="scientific">mine drainage metagenome</name>
    <dbReference type="NCBI Taxonomy" id="410659"/>
    <lineage>
        <taxon>unclassified sequences</taxon>
        <taxon>metagenomes</taxon>
        <taxon>ecological metagenomes</taxon>
    </lineage>
</organism>
<feature type="region of interest" description="Disordered" evidence="1">
    <location>
        <begin position="190"/>
        <end position="220"/>
    </location>
</feature>
<dbReference type="InterPro" id="IPR011990">
    <property type="entry name" value="TPR-like_helical_dom_sf"/>
</dbReference>
<dbReference type="PANTHER" id="PTHR11102">
    <property type="entry name" value="SEL-1-LIKE PROTEIN"/>
    <property type="match status" value="1"/>
</dbReference>
<comment type="caution">
    <text evidence="2">The sequence shown here is derived from an EMBL/GenBank/DDBJ whole genome shotgun (WGS) entry which is preliminary data.</text>
</comment>
<gene>
    <name evidence="2" type="primary">podJ_8</name>
    <name evidence="2" type="ORF">GALL_416050</name>
</gene>
<name>A0A1J5QL09_9ZZZZ</name>